<sequence>MNLIRDAILKAQGKDKDTFSVRKIAEACSTSESTVYNYMSDRNAPPEFVVSLSAYLHDLNMRDRYCAQECPIGRCKNPNGYCQRDLQTLGFMSGKAADDMEKVFHEIYQMYADGQRTTEEELLFKENTLPTLYKIYEIVRNLINVGEEF</sequence>
<evidence type="ECO:0000313" key="2">
    <source>
        <dbReference type="Proteomes" id="UP000004090"/>
    </source>
</evidence>
<protein>
    <submittedName>
        <fullName evidence="1">Uncharacterized protein</fullName>
    </submittedName>
</protein>
<gene>
    <name evidence="1" type="ORF">EUBDOL_01255</name>
</gene>
<proteinExistence type="predicted"/>
<organism evidence="1 2">
    <name type="scientific">Amedibacillus dolichus DSM 3991</name>
    <dbReference type="NCBI Taxonomy" id="428127"/>
    <lineage>
        <taxon>Bacteria</taxon>
        <taxon>Bacillati</taxon>
        <taxon>Bacillota</taxon>
        <taxon>Erysipelotrichia</taxon>
        <taxon>Erysipelotrichales</taxon>
        <taxon>Erysipelotrichaceae</taxon>
        <taxon>Amedibacillus</taxon>
    </lineage>
</organism>
<dbReference type="RefSeq" id="WP_004799618.1">
    <property type="nucleotide sequence ID" value="NZ_DS483475.1"/>
</dbReference>
<dbReference type="HOGENOM" id="CLU_1746881_0_0_9"/>
<accession>A8RC34</accession>
<dbReference type="STRING" id="428127.EUBDOL_01255"/>
<dbReference type="AlphaFoldDB" id="A8RC34"/>
<dbReference type="GeneID" id="92793485"/>
<evidence type="ECO:0000313" key="1">
    <source>
        <dbReference type="EMBL" id="EDP11335.1"/>
    </source>
</evidence>
<reference evidence="1 2" key="1">
    <citation type="submission" date="2007-09" db="EMBL/GenBank/DDBJ databases">
        <title>Draft genome sequence of Eubacterium dolichum (DSM 3991).</title>
        <authorList>
            <person name="Sudarsanam P."/>
            <person name="Ley R."/>
            <person name="Guruge J."/>
            <person name="Turnbaugh P.J."/>
            <person name="Mahowald M."/>
            <person name="Liep D."/>
            <person name="Gordon J."/>
        </authorList>
    </citation>
    <scope>NUCLEOTIDE SEQUENCE [LARGE SCALE GENOMIC DNA]</scope>
    <source>
        <strain evidence="1 2">DSM 3991</strain>
    </source>
</reference>
<name>A8RC34_9FIRM</name>
<comment type="caution">
    <text evidence="1">The sequence shown here is derived from an EMBL/GenBank/DDBJ whole genome shotgun (WGS) entry which is preliminary data.</text>
</comment>
<reference evidence="1 2" key="2">
    <citation type="submission" date="2007-09" db="EMBL/GenBank/DDBJ databases">
        <authorList>
            <person name="Fulton L."/>
            <person name="Clifton S."/>
            <person name="Fulton B."/>
            <person name="Xu J."/>
            <person name="Minx P."/>
            <person name="Pepin K.H."/>
            <person name="Johnson M."/>
            <person name="Thiruvilangam P."/>
            <person name="Bhonagiri V."/>
            <person name="Nash W.E."/>
            <person name="Mardis E.R."/>
            <person name="Wilson R.K."/>
        </authorList>
    </citation>
    <scope>NUCLEOTIDE SEQUENCE [LARGE SCALE GENOMIC DNA]</scope>
    <source>
        <strain evidence="1 2">DSM 3991</strain>
    </source>
</reference>
<dbReference type="EMBL" id="ABAW02000019">
    <property type="protein sequence ID" value="EDP11335.1"/>
    <property type="molecule type" value="Genomic_DNA"/>
</dbReference>
<dbReference type="Proteomes" id="UP000004090">
    <property type="component" value="Unassembled WGS sequence"/>
</dbReference>